<dbReference type="Proteomes" id="UP000008837">
    <property type="component" value="Unassembled WGS sequence"/>
</dbReference>
<dbReference type="EMBL" id="AAYY01000001">
    <property type="protein sequence ID" value="EDP45282.1"/>
    <property type="molecule type" value="Genomic_DNA"/>
</dbReference>
<dbReference type="InterPro" id="IPR000591">
    <property type="entry name" value="DEP_dom"/>
</dbReference>
<sequence length="677" mass="74360">MRRAQTKSPDSAENAQNKENEAKNAGESSSMRASSPWNQSPDPQAAADAGPTRPTSPGNGVPKPIALQSNEQWLMRVNRQGLPICRDLHGLFTTVVISLSDRWPDWRFPLAFVLPAAIQRMQALQFVQIVRDSANNMQNMLSLSQTKTSFTMNSDTASHICQAFIRAGLLERMAGQEDEVYTPSPKGVHLIDRFVIRHGIATRSVSNLLNVHPICDKLLFMERDEQDDVLLSDAVVRIVFHRMVGSSPRRSEPSAMGMALTTSYAKDSAGQMYETASFSSFDALQWLVQYTTLVSVDEAIVLAAHMVRLGWIEAEALMEPALSNNVATVRVDESLRADHAACEGTFIEGEVYHLTELGVTIAWKVDWVEQPASMPADERPPTSFFFGDRSNEMRSVSPRLEGFEVYGSYVHASPTEAEPRDTAKGATSATAPSATSVPSPAPGPNLDSGSVPSRSPIPEPQRIASPPLDPVVRIPITEVLRRAHVRRSFYAFLKSMRGDEVPQHEAAPVRFWCGVEWFRSDCRLATSGTLADLPDVDVVDVLPSDMDRSQHTKPGTDGMPGPKMRAIQQPVLSRSAQLRMGNLLESHALDEHISSATRDSLASALDAYVKMPSPTAEQGRDGGSSVSSHDATRKVEKVLANLLVHCAAAQKEIMKRLSQSTLSQYYDAMDNGDWDRL</sequence>
<feature type="region of interest" description="Disordered" evidence="1">
    <location>
        <begin position="414"/>
        <end position="467"/>
    </location>
</feature>
<dbReference type="OMA" id="NEQWLMR"/>
<reference evidence="3 4" key="1">
    <citation type="journal article" date="2007" name="Proc. Natl. Acad. Sci. U.S.A.">
        <title>Dandruff-associated Malassezia genomes reveal convergent and divergent virulence traits shared with plant and human fungal pathogens.</title>
        <authorList>
            <person name="Xu J."/>
            <person name="Saunders C.W."/>
            <person name="Hu P."/>
            <person name="Grant R.A."/>
            <person name="Boekhout T."/>
            <person name="Kuramae E.E."/>
            <person name="Kronstad J.W."/>
            <person name="Deangelis Y.M."/>
            <person name="Reeder N.L."/>
            <person name="Johnstone K.R."/>
            <person name="Leland M."/>
            <person name="Fieno A.M."/>
            <person name="Begley W.M."/>
            <person name="Sun Y."/>
            <person name="Lacey M.P."/>
            <person name="Chaudhary T."/>
            <person name="Keough T."/>
            <person name="Chu L."/>
            <person name="Sears R."/>
            <person name="Yuan B."/>
            <person name="Dawson T.L.Jr."/>
        </authorList>
    </citation>
    <scope>NUCLEOTIDE SEQUENCE [LARGE SCALE GENOMIC DNA]</scope>
    <source>
        <strain evidence="4">ATCC MYA-4612 / CBS 7966</strain>
    </source>
</reference>
<accession>A8PSK0</accession>
<proteinExistence type="predicted"/>
<feature type="compositionally biased region" description="Polar residues" evidence="1">
    <location>
        <begin position="1"/>
        <end position="11"/>
    </location>
</feature>
<dbReference type="InParanoid" id="A8PSK0"/>
<evidence type="ECO:0000256" key="1">
    <source>
        <dbReference type="SAM" id="MobiDB-lite"/>
    </source>
</evidence>
<gene>
    <name evidence="3" type="ORF">MGL_0271</name>
</gene>
<dbReference type="PROSITE" id="PS50186">
    <property type="entry name" value="DEP"/>
    <property type="match status" value="1"/>
</dbReference>
<dbReference type="KEGG" id="mgl:MGL_0271"/>
<evidence type="ECO:0000259" key="2">
    <source>
        <dbReference type="PROSITE" id="PS50186"/>
    </source>
</evidence>
<dbReference type="GeneID" id="5856802"/>
<evidence type="ECO:0000313" key="4">
    <source>
        <dbReference type="Proteomes" id="UP000008837"/>
    </source>
</evidence>
<dbReference type="GO" id="GO:0035556">
    <property type="term" value="P:intracellular signal transduction"/>
    <property type="evidence" value="ECO:0007669"/>
    <property type="project" value="InterPro"/>
</dbReference>
<dbReference type="OrthoDB" id="196547at2759"/>
<keyword evidence="4" id="KW-1185">Reference proteome</keyword>
<feature type="compositionally biased region" description="Polar residues" evidence="1">
    <location>
        <begin position="28"/>
        <end position="42"/>
    </location>
</feature>
<dbReference type="STRING" id="425265.A8PSK0"/>
<dbReference type="RefSeq" id="XP_001732496.1">
    <property type="nucleotide sequence ID" value="XM_001732444.1"/>
</dbReference>
<protein>
    <recommendedName>
        <fullName evidence="2">DEP domain-containing protein</fullName>
    </recommendedName>
</protein>
<feature type="domain" description="DEP" evidence="2">
    <location>
        <begin position="277"/>
        <end position="312"/>
    </location>
</feature>
<dbReference type="Pfam" id="PF25889">
    <property type="entry name" value="WHD_Fungal_DR"/>
    <property type="match status" value="1"/>
</dbReference>
<dbReference type="AlphaFoldDB" id="A8PSK0"/>
<name>A8PSK0_MALGO</name>
<dbReference type="InterPro" id="IPR058855">
    <property type="entry name" value="RGS1/SST2-like_Fungal-DR"/>
</dbReference>
<organism evidence="3 4">
    <name type="scientific">Malassezia globosa (strain ATCC MYA-4612 / CBS 7966)</name>
    <name type="common">Dandruff-associated fungus</name>
    <dbReference type="NCBI Taxonomy" id="425265"/>
    <lineage>
        <taxon>Eukaryota</taxon>
        <taxon>Fungi</taxon>
        <taxon>Dikarya</taxon>
        <taxon>Basidiomycota</taxon>
        <taxon>Ustilaginomycotina</taxon>
        <taxon>Malasseziomycetes</taxon>
        <taxon>Malasseziales</taxon>
        <taxon>Malasseziaceae</taxon>
        <taxon>Malassezia</taxon>
    </lineage>
</organism>
<feature type="compositionally biased region" description="Low complexity" evidence="1">
    <location>
        <begin position="424"/>
        <end position="438"/>
    </location>
</feature>
<comment type="caution">
    <text evidence="3">The sequence shown here is derived from an EMBL/GenBank/DDBJ whole genome shotgun (WGS) entry which is preliminary data.</text>
</comment>
<dbReference type="VEuPathDB" id="FungiDB:MGL_0271"/>
<evidence type="ECO:0000313" key="3">
    <source>
        <dbReference type="EMBL" id="EDP45282.1"/>
    </source>
</evidence>
<feature type="region of interest" description="Disordered" evidence="1">
    <location>
        <begin position="1"/>
        <end position="65"/>
    </location>
</feature>